<keyword evidence="1" id="KW-1133">Transmembrane helix</keyword>
<keyword evidence="3" id="KW-1185">Reference proteome</keyword>
<dbReference type="InterPro" id="IPR045770">
    <property type="entry name" value="DUF6223"/>
</dbReference>
<evidence type="ECO:0000313" key="3">
    <source>
        <dbReference type="Proteomes" id="UP001595816"/>
    </source>
</evidence>
<evidence type="ECO:0000256" key="1">
    <source>
        <dbReference type="SAM" id="Phobius"/>
    </source>
</evidence>
<gene>
    <name evidence="2" type="ORF">ACFOZ4_38065</name>
</gene>
<dbReference type="RefSeq" id="WP_253755980.1">
    <property type="nucleotide sequence ID" value="NZ_JAMZDZ010000001.1"/>
</dbReference>
<dbReference type="EMBL" id="JBHSAY010000030">
    <property type="protein sequence ID" value="MFC4136448.1"/>
    <property type="molecule type" value="Genomic_DNA"/>
</dbReference>
<feature type="transmembrane region" description="Helical" evidence="1">
    <location>
        <begin position="82"/>
        <end position="102"/>
    </location>
</feature>
<organism evidence="2 3">
    <name type="scientific">Hamadaea flava</name>
    <dbReference type="NCBI Taxonomy" id="1742688"/>
    <lineage>
        <taxon>Bacteria</taxon>
        <taxon>Bacillati</taxon>
        <taxon>Actinomycetota</taxon>
        <taxon>Actinomycetes</taxon>
        <taxon>Micromonosporales</taxon>
        <taxon>Micromonosporaceae</taxon>
        <taxon>Hamadaea</taxon>
    </lineage>
</organism>
<proteinExistence type="predicted"/>
<dbReference type="Pfam" id="PF19733">
    <property type="entry name" value="DUF6223"/>
    <property type="match status" value="1"/>
</dbReference>
<evidence type="ECO:0000313" key="2">
    <source>
        <dbReference type="EMBL" id="MFC4136448.1"/>
    </source>
</evidence>
<comment type="caution">
    <text evidence="2">The sequence shown here is derived from an EMBL/GenBank/DDBJ whole genome shotgun (WGS) entry which is preliminary data.</text>
</comment>
<keyword evidence="1" id="KW-0472">Membrane</keyword>
<reference evidence="3" key="1">
    <citation type="journal article" date="2019" name="Int. J. Syst. Evol. Microbiol.">
        <title>The Global Catalogue of Microorganisms (GCM) 10K type strain sequencing project: providing services to taxonomists for standard genome sequencing and annotation.</title>
        <authorList>
            <consortium name="The Broad Institute Genomics Platform"/>
            <consortium name="The Broad Institute Genome Sequencing Center for Infectious Disease"/>
            <person name="Wu L."/>
            <person name="Ma J."/>
        </authorList>
    </citation>
    <scope>NUCLEOTIDE SEQUENCE [LARGE SCALE GENOMIC DNA]</scope>
    <source>
        <strain evidence="3">CGMCC 4.7289</strain>
    </source>
</reference>
<sequence>MNTQTTAAVAAYTLTTGRLFGTAAAFLALAGVVLGVLALIRPAAARRRAMLALATGAAGLIVGGFVVGLAKGGPGTGYGVVGGWAALAIGLVATVLGGLALARSRRPGTPA</sequence>
<protein>
    <submittedName>
        <fullName evidence="2">DUF6223 family protein</fullName>
    </submittedName>
</protein>
<accession>A0ABV8M1I7</accession>
<name>A0ABV8M1I7_9ACTN</name>
<feature type="transmembrane region" description="Helical" evidence="1">
    <location>
        <begin position="20"/>
        <end position="39"/>
    </location>
</feature>
<dbReference type="Proteomes" id="UP001595816">
    <property type="component" value="Unassembled WGS sequence"/>
</dbReference>
<feature type="transmembrane region" description="Helical" evidence="1">
    <location>
        <begin position="51"/>
        <end position="70"/>
    </location>
</feature>
<keyword evidence="1" id="KW-0812">Transmembrane</keyword>